<dbReference type="Proteomes" id="UP000031774">
    <property type="component" value="Plasmid pSVL1"/>
</dbReference>
<sequence>MPASTNAPRPDRDNQELRLVVLLLALALGLLVTSAVVYVALVHPSTAEPLAVGAGVLGALTGAGGLIARVLRHWR</sequence>
<proteinExistence type="predicted"/>
<dbReference type="HOGENOM" id="CLU_200590_0_0_11"/>
<evidence type="ECO:0000313" key="3">
    <source>
        <dbReference type="Proteomes" id="UP000031774"/>
    </source>
</evidence>
<geneLocation type="plasmid" evidence="2 3">
    <name>pSVL1</name>
</geneLocation>
<accession>A0A0B5I8G3</accession>
<keyword evidence="1" id="KW-0812">Transmembrane</keyword>
<feature type="transmembrane region" description="Helical" evidence="1">
    <location>
        <begin position="49"/>
        <end position="71"/>
    </location>
</feature>
<keyword evidence="3" id="KW-1185">Reference proteome</keyword>
<dbReference type="RefSeq" id="WP_041134781.1">
    <property type="nucleotide sequence ID" value="NZ_CP010408.1"/>
</dbReference>
<gene>
    <name evidence="2" type="ORF">SVTN_39465</name>
</gene>
<keyword evidence="1" id="KW-0472">Membrane</keyword>
<protein>
    <submittedName>
        <fullName evidence="2">Uncharacterized protein</fullName>
    </submittedName>
</protein>
<dbReference type="KEGG" id="svt:SVTN_39465"/>
<feature type="transmembrane region" description="Helical" evidence="1">
    <location>
        <begin position="20"/>
        <end position="43"/>
    </location>
</feature>
<dbReference type="EMBL" id="CP010408">
    <property type="protein sequence ID" value="AJF70310.1"/>
    <property type="molecule type" value="Genomic_DNA"/>
</dbReference>
<keyword evidence="1" id="KW-1133">Transmembrane helix</keyword>
<dbReference type="AlphaFoldDB" id="A0A0B5I8G3"/>
<keyword evidence="2" id="KW-0614">Plasmid</keyword>
<reference evidence="2 3" key="1">
    <citation type="submission" date="2014-12" db="EMBL/GenBank/DDBJ databases">
        <title>Complete genome sequence of Streptomyces vietnamensis strain GIMV4.0001, a genetic manipulable producer of the benzoisochromanequinone antibiotic granaticin.</title>
        <authorList>
            <person name="Deng M.R."/>
            <person name="Guo J."/>
            <person name="Ma L.Y."/>
            <person name="Feng G.D."/>
            <person name="Mo C.Y."/>
            <person name="Zhu H.H."/>
        </authorList>
    </citation>
    <scope>NUCLEOTIDE SEQUENCE [LARGE SCALE GENOMIC DNA]</scope>
    <source>
        <strain evidence="3">GIMV4.0001</strain>
        <plasmid evidence="2 3">pSVL1</plasmid>
    </source>
</reference>
<evidence type="ECO:0000256" key="1">
    <source>
        <dbReference type="SAM" id="Phobius"/>
    </source>
</evidence>
<name>A0A0B5I8G3_9ACTN</name>
<organism evidence="2 3">
    <name type="scientific">Streptomyces vietnamensis</name>
    <dbReference type="NCBI Taxonomy" id="362257"/>
    <lineage>
        <taxon>Bacteria</taxon>
        <taxon>Bacillati</taxon>
        <taxon>Actinomycetota</taxon>
        <taxon>Actinomycetes</taxon>
        <taxon>Kitasatosporales</taxon>
        <taxon>Streptomycetaceae</taxon>
        <taxon>Streptomyces</taxon>
    </lineage>
</organism>
<evidence type="ECO:0000313" key="2">
    <source>
        <dbReference type="EMBL" id="AJF70310.1"/>
    </source>
</evidence>